<dbReference type="AlphaFoldDB" id="A0AAF3EBQ7"/>
<reference evidence="3" key="1">
    <citation type="submission" date="2024-02" db="UniProtKB">
        <authorList>
            <consortium name="WormBaseParasite"/>
        </authorList>
    </citation>
    <scope>IDENTIFICATION</scope>
</reference>
<dbReference type="WBParaSite" id="MBELARI_LOCUS11382">
    <property type="protein sequence ID" value="MBELARI_LOCUS11382"/>
    <property type="gene ID" value="MBELARI_LOCUS11382"/>
</dbReference>
<keyword evidence="2" id="KW-1185">Reference proteome</keyword>
<feature type="compositionally biased region" description="Low complexity" evidence="1">
    <location>
        <begin position="16"/>
        <end position="25"/>
    </location>
</feature>
<feature type="region of interest" description="Disordered" evidence="1">
    <location>
        <begin position="1"/>
        <end position="35"/>
    </location>
</feature>
<feature type="region of interest" description="Disordered" evidence="1">
    <location>
        <begin position="52"/>
        <end position="85"/>
    </location>
</feature>
<feature type="compositionally biased region" description="Basic residues" evidence="1">
    <location>
        <begin position="1"/>
        <end position="10"/>
    </location>
</feature>
<evidence type="ECO:0000313" key="2">
    <source>
        <dbReference type="Proteomes" id="UP000887575"/>
    </source>
</evidence>
<accession>A0AAF3EBQ7</accession>
<protein>
    <submittedName>
        <fullName evidence="3">Uncharacterized protein</fullName>
    </submittedName>
</protein>
<name>A0AAF3EBQ7_9BILA</name>
<sequence length="253" mass="27906">MLTPARRVRSHSAVNSEPGSSSCPSPGQPREPVIFPVAGNCVGPAGLSSFPSPGHFNKRPSSFSALSDGNPLDDGGGKGPPLPHHPVAALRRAAVLACCPKMKKTPLSPCYSTPIEKVRFGSIRIGKKASMRERPKELRLAKEEMFDDDSPTHVLETVLAQDKTKKDDGQRDSLLTGKLSLAKSFRRKTRRDRPLAQSRNPAEVEVVPLPAEASRILTIEMDVTMRFRHFRLSRTRKRSEKAQEQRWIVADLS</sequence>
<proteinExistence type="predicted"/>
<organism evidence="2 3">
    <name type="scientific">Mesorhabditis belari</name>
    <dbReference type="NCBI Taxonomy" id="2138241"/>
    <lineage>
        <taxon>Eukaryota</taxon>
        <taxon>Metazoa</taxon>
        <taxon>Ecdysozoa</taxon>
        <taxon>Nematoda</taxon>
        <taxon>Chromadorea</taxon>
        <taxon>Rhabditida</taxon>
        <taxon>Rhabditina</taxon>
        <taxon>Rhabditomorpha</taxon>
        <taxon>Rhabditoidea</taxon>
        <taxon>Rhabditidae</taxon>
        <taxon>Mesorhabditinae</taxon>
        <taxon>Mesorhabditis</taxon>
    </lineage>
</organism>
<evidence type="ECO:0000256" key="1">
    <source>
        <dbReference type="SAM" id="MobiDB-lite"/>
    </source>
</evidence>
<dbReference type="Proteomes" id="UP000887575">
    <property type="component" value="Unassembled WGS sequence"/>
</dbReference>
<evidence type="ECO:0000313" key="3">
    <source>
        <dbReference type="WBParaSite" id="MBELARI_LOCUS11382"/>
    </source>
</evidence>